<organism evidence="2 3">
    <name type="scientific">Epidermidibacterium keratini</name>
    <dbReference type="NCBI Taxonomy" id="1891644"/>
    <lineage>
        <taxon>Bacteria</taxon>
        <taxon>Bacillati</taxon>
        <taxon>Actinomycetota</taxon>
        <taxon>Actinomycetes</taxon>
        <taxon>Sporichthyales</taxon>
        <taxon>Sporichthyaceae</taxon>
        <taxon>Epidermidibacterium</taxon>
    </lineage>
</organism>
<proteinExistence type="predicted"/>
<dbReference type="AlphaFoldDB" id="A0A7L4YMQ5"/>
<reference evidence="2 3" key="1">
    <citation type="journal article" date="2018" name="Int. J. Syst. Evol. Microbiol.">
        <title>Epidermidibacterium keratini gen. nov., sp. nov., a member of the family Sporichthyaceae, isolated from keratin epidermis.</title>
        <authorList>
            <person name="Lee D.G."/>
            <person name="Trujillo M.E."/>
            <person name="Kang S."/>
            <person name="Nam J.J."/>
            <person name="Kim Y.J."/>
        </authorList>
    </citation>
    <scope>NUCLEOTIDE SEQUENCE [LARGE SCALE GENOMIC DNA]</scope>
    <source>
        <strain evidence="2 3">EPI-7</strain>
    </source>
</reference>
<accession>A0A7L4YMQ5</accession>
<dbReference type="EMBL" id="CP047156">
    <property type="protein sequence ID" value="QHC00099.1"/>
    <property type="molecule type" value="Genomic_DNA"/>
</dbReference>
<dbReference type="SUPFAM" id="SSF140931">
    <property type="entry name" value="Fic-like"/>
    <property type="match status" value="1"/>
</dbReference>
<dbReference type="KEGG" id="eke:EK0264_07305"/>
<protein>
    <submittedName>
        <fullName evidence="2">Oxidoreductase</fullName>
    </submittedName>
</protein>
<evidence type="ECO:0000313" key="3">
    <source>
        <dbReference type="Proteomes" id="UP000463857"/>
    </source>
</evidence>
<dbReference type="InterPro" id="IPR003812">
    <property type="entry name" value="Fido"/>
</dbReference>
<keyword evidence="3" id="KW-1185">Reference proteome</keyword>
<sequence length="240" mass="24809">MSLPGVADAATAARADVDRLLGHRILRKKSAEVSAESLLRGARASAALEGSAYQLEAVRSGQFEDPVVTGALRVAGAIGKIADTWDNAPLQALAALHLQAATGIAGSDDLGRPTADPRISGRLQQLVQTLQTPRDRGVPGAVVAAIVHAEILALEPFAQMNGVVARAAARIVMVNAGVDPKSLAVPEVGYAEDERAYQRAIAAYSSGTPDGVRQWIVYSCQALSAGATEGLAICQAVLRG</sequence>
<name>A0A7L4YMQ5_9ACTN</name>
<dbReference type="InParanoid" id="A0A7L4YMQ5"/>
<dbReference type="RefSeq" id="WP_159544245.1">
    <property type="nucleotide sequence ID" value="NZ_CP047156.1"/>
</dbReference>
<gene>
    <name evidence="2" type="ORF">EK0264_07305</name>
</gene>
<dbReference type="Proteomes" id="UP000463857">
    <property type="component" value="Chromosome"/>
</dbReference>
<evidence type="ECO:0000259" key="1">
    <source>
        <dbReference type="PROSITE" id="PS51459"/>
    </source>
</evidence>
<evidence type="ECO:0000313" key="2">
    <source>
        <dbReference type="EMBL" id="QHC00099.1"/>
    </source>
</evidence>
<feature type="domain" description="Fido" evidence="1">
    <location>
        <begin position="88"/>
        <end position="221"/>
    </location>
</feature>
<dbReference type="OrthoDB" id="5241763at2"/>
<dbReference type="InterPro" id="IPR036597">
    <property type="entry name" value="Fido-like_dom_sf"/>
</dbReference>
<dbReference type="Gene3D" id="1.10.3290.10">
    <property type="entry name" value="Fido-like domain"/>
    <property type="match status" value="1"/>
</dbReference>
<dbReference type="PROSITE" id="PS51459">
    <property type="entry name" value="FIDO"/>
    <property type="match status" value="1"/>
</dbReference>